<evidence type="ECO:0000313" key="2">
    <source>
        <dbReference type="EMBL" id="EGT59926.1"/>
    </source>
</evidence>
<dbReference type="AlphaFoldDB" id="G0PJK2"/>
<proteinExistence type="predicted"/>
<evidence type="ECO:0000313" key="3">
    <source>
        <dbReference type="Proteomes" id="UP000008068"/>
    </source>
</evidence>
<keyword evidence="1" id="KW-0472">Membrane</keyword>
<dbReference type="eggNOG" id="ENOG502R7WZ">
    <property type="taxonomic scope" value="Eukaryota"/>
</dbReference>
<sequence length="118" mass="13799">MMDINEATDFCTKFVLFPIAFILFAVIILIFKFHFDKLKLEKYDVERPNNLHINVERRSSWFNFNRSSPRGSIPKIIISPEAVLPEYKDLEGASPLPSYHEVMQARNDPNHLKLPPRI</sequence>
<gene>
    <name evidence="2" type="ORF">CAEBREN_20763</name>
</gene>
<keyword evidence="1" id="KW-0812">Transmembrane</keyword>
<dbReference type="InParanoid" id="G0PJK2"/>
<dbReference type="OMA" id="ICKYHYE"/>
<dbReference type="FunCoup" id="G0PJK2">
    <property type="interactions" value="1898"/>
</dbReference>
<dbReference type="HOGENOM" id="CLU_2075216_0_0_1"/>
<keyword evidence="1" id="KW-1133">Transmembrane helix</keyword>
<protein>
    <submittedName>
        <fullName evidence="2">Uncharacterized protein</fullName>
    </submittedName>
</protein>
<reference evidence="3" key="1">
    <citation type="submission" date="2011-07" db="EMBL/GenBank/DDBJ databases">
        <authorList>
            <consortium name="Caenorhabditis brenneri Sequencing and Analysis Consortium"/>
            <person name="Wilson R.K."/>
        </authorList>
    </citation>
    <scope>NUCLEOTIDE SEQUENCE [LARGE SCALE GENOMIC DNA]</scope>
    <source>
        <strain evidence="3">PB2801</strain>
    </source>
</reference>
<dbReference type="EMBL" id="GL380708">
    <property type="protein sequence ID" value="EGT59926.1"/>
    <property type="molecule type" value="Genomic_DNA"/>
</dbReference>
<dbReference type="Proteomes" id="UP000008068">
    <property type="component" value="Unassembled WGS sequence"/>
</dbReference>
<evidence type="ECO:0000256" key="1">
    <source>
        <dbReference type="SAM" id="Phobius"/>
    </source>
</evidence>
<keyword evidence="3" id="KW-1185">Reference proteome</keyword>
<organism evidence="3">
    <name type="scientific">Caenorhabditis brenneri</name>
    <name type="common">Nematode worm</name>
    <dbReference type="NCBI Taxonomy" id="135651"/>
    <lineage>
        <taxon>Eukaryota</taxon>
        <taxon>Metazoa</taxon>
        <taxon>Ecdysozoa</taxon>
        <taxon>Nematoda</taxon>
        <taxon>Chromadorea</taxon>
        <taxon>Rhabditida</taxon>
        <taxon>Rhabditina</taxon>
        <taxon>Rhabditomorpha</taxon>
        <taxon>Rhabditoidea</taxon>
        <taxon>Rhabditidae</taxon>
        <taxon>Peloderinae</taxon>
        <taxon>Caenorhabditis</taxon>
    </lineage>
</organism>
<feature type="transmembrane region" description="Helical" evidence="1">
    <location>
        <begin position="15"/>
        <end position="33"/>
    </location>
</feature>
<name>G0PJK2_CAEBE</name>
<accession>G0PJK2</accession>